<evidence type="ECO:0000256" key="8">
    <source>
        <dbReference type="SAM" id="MobiDB-lite"/>
    </source>
</evidence>
<dbReference type="Gene3D" id="3.10.120.10">
    <property type="entry name" value="Cytochrome b5-like heme/steroid binding domain"/>
    <property type="match status" value="1"/>
</dbReference>
<dbReference type="Pfam" id="PF00487">
    <property type="entry name" value="FA_desaturase"/>
    <property type="match status" value="1"/>
</dbReference>
<dbReference type="GO" id="GO:0006629">
    <property type="term" value="P:lipid metabolic process"/>
    <property type="evidence" value="ECO:0007669"/>
    <property type="project" value="UniProtKB-KW"/>
</dbReference>
<keyword evidence="3 9" id="KW-0812">Transmembrane</keyword>
<dbReference type="OrthoDB" id="260091at2759"/>
<dbReference type="RefSeq" id="XP_038071959.1">
    <property type="nucleotide sequence ID" value="XM_038216031.1"/>
</dbReference>
<dbReference type="OMA" id="QWWKNKH"/>
<accession>A0A914B7L0</accession>
<keyword evidence="12" id="KW-1185">Reference proteome</keyword>
<evidence type="ECO:0000256" key="7">
    <source>
        <dbReference type="ARBA" id="ARBA00023136"/>
    </source>
</evidence>
<dbReference type="PROSITE" id="PS50255">
    <property type="entry name" value="CYTOCHROME_B5_2"/>
    <property type="match status" value="1"/>
</dbReference>
<dbReference type="Proteomes" id="UP000887568">
    <property type="component" value="Unplaced"/>
</dbReference>
<protein>
    <recommendedName>
        <fullName evidence="10">Cytochrome b5 heme-binding domain-containing protein</fullName>
    </recommendedName>
</protein>
<evidence type="ECO:0000256" key="5">
    <source>
        <dbReference type="ARBA" id="ARBA00023002"/>
    </source>
</evidence>
<feature type="transmembrane region" description="Helical" evidence="9">
    <location>
        <begin position="289"/>
        <end position="310"/>
    </location>
</feature>
<dbReference type="CDD" id="cd03506">
    <property type="entry name" value="Delta6-FADS-like"/>
    <property type="match status" value="1"/>
</dbReference>
<comment type="similarity">
    <text evidence="2">Belongs to the fatty acid desaturase type 1 family.</text>
</comment>
<feature type="transmembrane region" description="Helical" evidence="9">
    <location>
        <begin position="150"/>
        <end position="169"/>
    </location>
</feature>
<evidence type="ECO:0000256" key="2">
    <source>
        <dbReference type="ARBA" id="ARBA00009295"/>
    </source>
</evidence>
<dbReference type="GO" id="GO:0016717">
    <property type="term" value="F:oxidoreductase activity, acting on paired donors, with oxidation of a pair of donors resulting in the reduction of molecular oxygen to two molecules of water"/>
    <property type="evidence" value="ECO:0007669"/>
    <property type="project" value="TreeGrafter"/>
</dbReference>
<dbReference type="AlphaFoldDB" id="A0A914B7L0"/>
<dbReference type="EnsemblMetazoa" id="XM_038216031.1">
    <property type="protein sequence ID" value="XP_038071959.1"/>
    <property type="gene ID" value="LOC119740661"/>
</dbReference>
<evidence type="ECO:0000256" key="9">
    <source>
        <dbReference type="SAM" id="Phobius"/>
    </source>
</evidence>
<feature type="transmembrane region" description="Helical" evidence="9">
    <location>
        <begin position="175"/>
        <end position="198"/>
    </location>
</feature>
<feature type="transmembrane region" description="Helical" evidence="9">
    <location>
        <begin position="330"/>
        <end position="347"/>
    </location>
</feature>
<name>A0A914B7L0_PATMI</name>
<evidence type="ECO:0000259" key="10">
    <source>
        <dbReference type="PROSITE" id="PS50255"/>
    </source>
</evidence>
<dbReference type="InterPro" id="IPR005804">
    <property type="entry name" value="FA_desaturase_dom"/>
</dbReference>
<evidence type="ECO:0000256" key="1">
    <source>
        <dbReference type="ARBA" id="ARBA00004141"/>
    </source>
</evidence>
<proteinExistence type="inferred from homology"/>
<reference evidence="11" key="1">
    <citation type="submission" date="2022-11" db="UniProtKB">
        <authorList>
            <consortium name="EnsemblMetazoa"/>
        </authorList>
    </citation>
    <scope>IDENTIFICATION</scope>
</reference>
<dbReference type="InterPro" id="IPR001199">
    <property type="entry name" value="Cyt_B5-like_heme/steroid-bd"/>
</dbReference>
<feature type="domain" description="Cytochrome b5 heme-binding" evidence="10">
    <location>
        <begin position="39"/>
        <end position="121"/>
    </location>
</feature>
<evidence type="ECO:0000256" key="4">
    <source>
        <dbReference type="ARBA" id="ARBA00022989"/>
    </source>
</evidence>
<dbReference type="GO" id="GO:0016020">
    <property type="term" value="C:membrane"/>
    <property type="evidence" value="ECO:0007669"/>
    <property type="project" value="UniProtKB-SubCell"/>
</dbReference>
<sequence>MDDRYTKTKTCSLASDTDKMGKGGNHTESAVAETQASNLGTIPWDEVSKHNGRAKEDPSKWLVINGQVYDVTAWTKKHPGGSRLLSHYAGQDASEPFTAFHPNMSKVQKYLKGLKVIGKAEQREERREIEEDLKNLRSTAQKMGLFEANYFFYFLMLVQVVFCDLFAYINMLYFGAGWGTFVAAALLTATAQVQAGWFQHDLGHLSVSKSRTVNRALHALLMGVSKGASGNWWNHMHYQHHAKPNVMYKDPDVRLEALFVVGENMPKKMAEKNAAKGKSSMPYNYQHRYFFIIGPPLLFPVYFQFMTFYYCVTRKEWMDLFLSATYYVRFALFYIPLLGFWKTLVLFECMRVLESMWFTWVAQSNHIPMNIEEDQGKPWLALQLSATCNIQQSWFNDWFTGHLNFQIEHHLFPTMPRHNLYRIAPMAKSLCKKHGIDYQLKTLGSAFVDIVTSLEKSGKIWFDAYYSLRHEL</sequence>
<dbReference type="PANTHER" id="PTHR19353:SF88">
    <property type="entry name" value="DELTA(5) FATTY ACID DESATURASE FAT-4"/>
    <property type="match status" value="1"/>
</dbReference>
<dbReference type="SMART" id="SM01117">
    <property type="entry name" value="Cyt-b5"/>
    <property type="match status" value="1"/>
</dbReference>
<evidence type="ECO:0000256" key="3">
    <source>
        <dbReference type="ARBA" id="ARBA00022692"/>
    </source>
</evidence>
<dbReference type="InterPro" id="IPR036400">
    <property type="entry name" value="Cyt_B5-like_heme/steroid_sf"/>
</dbReference>
<dbReference type="Pfam" id="PF00173">
    <property type="entry name" value="Cyt-b5"/>
    <property type="match status" value="1"/>
</dbReference>
<evidence type="ECO:0000313" key="12">
    <source>
        <dbReference type="Proteomes" id="UP000887568"/>
    </source>
</evidence>
<keyword evidence="4 9" id="KW-1133">Transmembrane helix</keyword>
<evidence type="ECO:0000313" key="11">
    <source>
        <dbReference type="EnsemblMetazoa" id="XP_038071959.1"/>
    </source>
</evidence>
<dbReference type="GeneID" id="119740661"/>
<organism evidence="11 12">
    <name type="scientific">Patiria miniata</name>
    <name type="common">Bat star</name>
    <name type="synonym">Asterina miniata</name>
    <dbReference type="NCBI Taxonomy" id="46514"/>
    <lineage>
        <taxon>Eukaryota</taxon>
        <taxon>Metazoa</taxon>
        <taxon>Echinodermata</taxon>
        <taxon>Eleutherozoa</taxon>
        <taxon>Asterozoa</taxon>
        <taxon>Asteroidea</taxon>
        <taxon>Valvatacea</taxon>
        <taxon>Valvatida</taxon>
        <taxon>Asterinidae</taxon>
        <taxon>Patiria</taxon>
    </lineage>
</organism>
<dbReference type="InterPro" id="IPR012171">
    <property type="entry name" value="Fatty_acid_desaturase"/>
</dbReference>
<dbReference type="PANTHER" id="PTHR19353">
    <property type="entry name" value="FATTY ACID DESATURASE 2"/>
    <property type="match status" value="1"/>
</dbReference>
<keyword evidence="6" id="KW-0443">Lipid metabolism</keyword>
<feature type="region of interest" description="Disordered" evidence="8">
    <location>
        <begin position="1"/>
        <end position="29"/>
    </location>
</feature>
<comment type="subcellular location">
    <subcellularLocation>
        <location evidence="1">Membrane</location>
        <topology evidence="1">Multi-pass membrane protein</topology>
    </subcellularLocation>
</comment>
<dbReference type="SUPFAM" id="SSF55856">
    <property type="entry name" value="Cytochrome b5-like heme/steroid binding domain"/>
    <property type="match status" value="1"/>
</dbReference>
<keyword evidence="7 9" id="KW-0472">Membrane</keyword>
<evidence type="ECO:0000256" key="6">
    <source>
        <dbReference type="ARBA" id="ARBA00023098"/>
    </source>
</evidence>
<keyword evidence="5" id="KW-0560">Oxidoreductase</keyword>
<dbReference type="PIRSF" id="PIRSF015921">
    <property type="entry name" value="FA_sphinglp_des"/>
    <property type="match status" value="1"/>
</dbReference>